<reference evidence="1 2" key="1">
    <citation type="submission" date="2020-08" db="EMBL/GenBank/DDBJ databases">
        <title>Genomic Encyclopedia of Type Strains, Phase IV (KMG-V): Genome sequencing to study the core and pangenomes of soil and plant-associated prokaryotes.</title>
        <authorList>
            <person name="Whitman W."/>
        </authorList>
    </citation>
    <scope>NUCLEOTIDE SEQUENCE [LARGE SCALE GENOMIC DNA]</scope>
    <source>
        <strain evidence="1 2">DSM 7078</strain>
    </source>
</reference>
<evidence type="ECO:0000313" key="2">
    <source>
        <dbReference type="Proteomes" id="UP000584706"/>
    </source>
</evidence>
<dbReference type="Proteomes" id="UP000584706">
    <property type="component" value="Unassembled WGS sequence"/>
</dbReference>
<evidence type="ECO:0000313" key="1">
    <source>
        <dbReference type="EMBL" id="MBB6067878.1"/>
    </source>
</evidence>
<comment type="caution">
    <text evidence="1">The sequence shown here is derived from an EMBL/GenBank/DDBJ whole genome shotgun (WGS) entry which is preliminary data.</text>
</comment>
<gene>
    <name evidence="1" type="ORF">HNP97_001388</name>
</gene>
<name>A0A7J9S2W4_METMI</name>
<dbReference type="RefSeq" id="WP_183546942.1">
    <property type="nucleotide sequence ID" value="NZ_JACHIQ010000002.1"/>
</dbReference>
<organism evidence="1 2">
    <name type="scientific">Methanococcus maripaludis</name>
    <name type="common">Methanococcus deltae</name>
    <dbReference type="NCBI Taxonomy" id="39152"/>
    <lineage>
        <taxon>Archaea</taxon>
        <taxon>Methanobacteriati</taxon>
        <taxon>Methanobacteriota</taxon>
        <taxon>Methanomada group</taxon>
        <taxon>Methanococci</taxon>
        <taxon>Methanococcales</taxon>
        <taxon>Methanococcaceae</taxon>
        <taxon>Methanococcus</taxon>
    </lineage>
</organism>
<sequence>MSIFDNPAHSEPTKEHAGKNYLPELKPFIAFPYQIIPKDRQKILVNCVDDAIGQATTENLQNEKILDHKRALNLIHDTLDDKEISVIEYTFMIQILNYYVFHMAVTGVPLNLKKLL</sequence>
<dbReference type="EMBL" id="JACHIQ010000002">
    <property type="protein sequence ID" value="MBB6067878.1"/>
    <property type="molecule type" value="Genomic_DNA"/>
</dbReference>
<dbReference type="AlphaFoldDB" id="A0A7J9S2W4"/>
<accession>A0A7J9S2W4</accession>
<protein>
    <submittedName>
        <fullName evidence="1">Uncharacterized protein</fullName>
    </submittedName>
</protein>
<proteinExistence type="predicted"/>